<evidence type="ECO:0000313" key="2">
    <source>
        <dbReference type="EMBL" id="SNY30725.1"/>
    </source>
</evidence>
<dbReference type="GO" id="GO:0006506">
    <property type="term" value="P:GPI anchor biosynthetic process"/>
    <property type="evidence" value="ECO:0007669"/>
    <property type="project" value="TreeGrafter"/>
</dbReference>
<dbReference type="RefSeq" id="WP_172431906.1">
    <property type="nucleotide sequence ID" value="NZ_OBDZ01000014.1"/>
</dbReference>
<dbReference type="InterPro" id="IPR005135">
    <property type="entry name" value="Endo/exonuclease/phosphatase"/>
</dbReference>
<keyword evidence="2" id="KW-0269">Exonuclease</keyword>
<dbReference type="GO" id="GO:0016020">
    <property type="term" value="C:membrane"/>
    <property type="evidence" value="ECO:0007669"/>
    <property type="project" value="GOC"/>
</dbReference>
<dbReference type="GO" id="GO:0004527">
    <property type="term" value="F:exonuclease activity"/>
    <property type="evidence" value="ECO:0007669"/>
    <property type="project" value="UniProtKB-KW"/>
</dbReference>
<keyword evidence="3" id="KW-1185">Reference proteome</keyword>
<reference evidence="3" key="1">
    <citation type="submission" date="2017-09" db="EMBL/GenBank/DDBJ databases">
        <authorList>
            <person name="Varghese N."/>
            <person name="Submissions S."/>
        </authorList>
    </citation>
    <scope>NUCLEOTIDE SEQUENCE [LARGE SCALE GENOMIC DNA]</scope>
    <source>
        <strain evidence="3">MSL47</strain>
    </source>
</reference>
<organism evidence="2 3">
    <name type="scientific">Orenia metallireducens</name>
    <dbReference type="NCBI Taxonomy" id="1413210"/>
    <lineage>
        <taxon>Bacteria</taxon>
        <taxon>Bacillati</taxon>
        <taxon>Bacillota</taxon>
        <taxon>Clostridia</taxon>
        <taxon>Halanaerobiales</taxon>
        <taxon>Halobacteroidaceae</taxon>
        <taxon>Orenia</taxon>
    </lineage>
</organism>
<proteinExistence type="predicted"/>
<keyword evidence="2" id="KW-0378">Hydrolase</keyword>
<gene>
    <name evidence="2" type="ORF">SAMN06265827_11431</name>
</gene>
<keyword evidence="2" id="KW-0255">Endonuclease</keyword>
<dbReference type="GO" id="GO:0004519">
    <property type="term" value="F:endonuclease activity"/>
    <property type="evidence" value="ECO:0007669"/>
    <property type="project" value="UniProtKB-KW"/>
</dbReference>
<dbReference type="SUPFAM" id="SSF56219">
    <property type="entry name" value="DNase I-like"/>
    <property type="match status" value="1"/>
</dbReference>
<dbReference type="InterPro" id="IPR051916">
    <property type="entry name" value="GPI-anchor_lipid_remodeler"/>
</dbReference>
<evidence type="ECO:0000313" key="3">
    <source>
        <dbReference type="Proteomes" id="UP000219573"/>
    </source>
</evidence>
<feature type="domain" description="Endonuclease/exonuclease/phosphatase" evidence="1">
    <location>
        <begin position="13"/>
        <end position="227"/>
    </location>
</feature>
<protein>
    <submittedName>
        <fullName evidence="2">Metal-dependent hydrolase, endonuclease/exonuclease/phosphatase family</fullName>
    </submittedName>
</protein>
<sequence>MKEDSIAQIRVATYNIHHGVNQGDIYNLQGIAATLKNLDADIIALQEVDQGWGIRSNYDKQLDILAKELNMYSAFAPALDRKIGQYGLGVLSRFPISNIETKYLSSTLEQRVLLALEVKINDITLNVYNTHLGLSTKDRQAQIKDILNYITMKAKSNPSLLMGDFNVNKGSTELEPISQSFFEVEELSNKDIGETLIDQNLKVDNIYLSTKMPIKALKTFSSSASDHYPVVVDLLILKEK</sequence>
<evidence type="ECO:0000259" key="1">
    <source>
        <dbReference type="Pfam" id="PF03372"/>
    </source>
</evidence>
<dbReference type="Gene3D" id="3.60.10.10">
    <property type="entry name" value="Endonuclease/exonuclease/phosphatase"/>
    <property type="match status" value="1"/>
</dbReference>
<dbReference type="EMBL" id="OBDZ01000014">
    <property type="protein sequence ID" value="SNY30725.1"/>
    <property type="molecule type" value="Genomic_DNA"/>
</dbReference>
<dbReference type="PANTHER" id="PTHR14859:SF15">
    <property type="entry name" value="ENDONUCLEASE_EXONUCLEASE_PHOSPHATASE DOMAIN-CONTAINING PROTEIN"/>
    <property type="match status" value="1"/>
</dbReference>
<name>A0A285H4R2_9FIRM</name>
<dbReference type="Proteomes" id="UP000219573">
    <property type="component" value="Unassembled WGS sequence"/>
</dbReference>
<dbReference type="InterPro" id="IPR036691">
    <property type="entry name" value="Endo/exonu/phosph_ase_sf"/>
</dbReference>
<accession>A0A285H4R2</accession>
<dbReference type="PANTHER" id="PTHR14859">
    <property type="entry name" value="CALCOFLUOR WHITE HYPERSENSITIVE PROTEIN PRECURSOR"/>
    <property type="match status" value="1"/>
</dbReference>
<dbReference type="STRING" id="1413210.U472_14165"/>
<dbReference type="Pfam" id="PF03372">
    <property type="entry name" value="Exo_endo_phos"/>
    <property type="match status" value="1"/>
</dbReference>
<keyword evidence="2" id="KW-0540">Nuclease</keyword>
<dbReference type="AlphaFoldDB" id="A0A285H4R2"/>